<dbReference type="Proteomes" id="UP000717996">
    <property type="component" value="Unassembled WGS sequence"/>
</dbReference>
<dbReference type="InterPro" id="IPR032675">
    <property type="entry name" value="LRR_dom_sf"/>
</dbReference>
<dbReference type="OrthoDB" id="550575at2759"/>
<accession>A0A9P6YQD1</accession>
<dbReference type="Gene3D" id="3.80.10.10">
    <property type="entry name" value="Ribonuclease Inhibitor"/>
    <property type="match status" value="1"/>
</dbReference>
<dbReference type="SMART" id="SM00367">
    <property type="entry name" value="LRR_CC"/>
    <property type="match status" value="5"/>
</dbReference>
<protein>
    <recommendedName>
        <fullName evidence="3">RNI-like protein</fullName>
    </recommendedName>
</protein>
<reference evidence="1" key="1">
    <citation type="journal article" date="2020" name="Microb. Genom.">
        <title>Genetic diversity of clinical and environmental Mucorales isolates obtained from an investigation of mucormycosis cases among solid organ transplant recipients.</title>
        <authorList>
            <person name="Nguyen M.H."/>
            <person name="Kaul D."/>
            <person name="Muto C."/>
            <person name="Cheng S.J."/>
            <person name="Richter R.A."/>
            <person name="Bruno V.M."/>
            <person name="Liu G."/>
            <person name="Beyhan S."/>
            <person name="Sundermann A.J."/>
            <person name="Mounaud S."/>
            <person name="Pasculle A.W."/>
            <person name="Nierman W.C."/>
            <person name="Driscoll E."/>
            <person name="Cumbie R."/>
            <person name="Clancy C.J."/>
            <person name="Dupont C.L."/>
        </authorList>
    </citation>
    <scope>NUCLEOTIDE SEQUENCE</scope>
    <source>
        <strain evidence="1">GL16</strain>
    </source>
</reference>
<gene>
    <name evidence="1" type="ORF">G6F51_000070</name>
</gene>
<dbReference type="EMBL" id="JAANIT010000003">
    <property type="protein sequence ID" value="KAG1554270.1"/>
    <property type="molecule type" value="Genomic_DNA"/>
</dbReference>
<dbReference type="PANTHER" id="PTHR13318">
    <property type="entry name" value="PARTNER OF PAIRED, ISOFORM B-RELATED"/>
    <property type="match status" value="1"/>
</dbReference>
<dbReference type="SUPFAM" id="SSF52047">
    <property type="entry name" value="RNI-like"/>
    <property type="match status" value="1"/>
</dbReference>
<dbReference type="InterPro" id="IPR006553">
    <property type="entry name" value="Leu-rich_rpt_Cys-con_subtyp"/>
</dbReference>
<proteinExistence type="predicted"/>
<dbReference type="GO" id="GO:0019005">
    <property type="term" value="C:SCF ubiquitin ligase complex"/>
    <property type="evidence" value="ECO:0007669"/>
    <property type="project" value="TreeGrafter"/>
</dbReference>
<sequence length="401" mass="45278">MQQQQQAHLALYLPEILSHIFSFLVPNHPLEDVKKKLYTNLFPCLLVNRIWNKNASRIIWKNAYFDDKQYEFNSFLKLATTLQGDITFPTPSLSSSSAFASLAIADASPKRSCSTSTISSYDIDTPECEPETFDKIDSDHLFNKLDLAVPQSARLTNYRHSLRSLTIRKIKLNSLNEPLAKIGELAVHLVHLDIYICDHFNRQTLQPFLKHHNLIYLSLAGCHLISDDSVLQVAQNCPQLEHLDLRACGQVSDISISAIAMHCPRLRHLNVGRIRDREKITIRSIGLIAKHTNASVLGLAGCEVDDTCMEALAHYRGPGLERVSVNSCLKISNPTIYAFIRHCPNLSVFEMKECALIDDWEAVAELVQRKVLLTLCDVQNKACLEWARINGRNLDLKAPLK</sequence>
<dbReference type="AlphaFoldDB" id="A0A9P6YQD1"/>
<evidence type="ECO:0000313" key="2">
    <source>
        <dbReference type="Proteomes" id="UP000717996"/>
    </source>
</evidence>
<evidence type="ECO:0000313" key="1">
    <source>
        <dbReference type="EMBL" id="KAG1554270.1"/>
    </source>
</evidence>
<dbReference type="GO" id="GO:0031146">
    <property type="term" value="P:SCF-dependent proteasomal ubiquitin-dependent protein catabolic process"/>
    <property type="evidence" value="ECO:0007669"/>
    <property type="project" value="TreeGrafter"/>
</dbReference>
<name>A0A9P6YQD1_RHIOR</name>
<dbReference type="PANTHER" id="PTHR13318:SF95">
    <property type="entry name" value="F-BOX PROTEIN YLR352W"/>
    <property type="match status" value="1"/>
</dbReference>
<evidence type="ECO:0008006" key="3">
    <source>
        <dbReference type="Google" id="ProtNLM"/>
    </source>
</evidence>
<comment type="caution">
    <text evidence="1">The sequence shown here is derived from an EMBL/GenBank/DDBJ whole genome shotgun (WGS) entry which is preliminary data.</text>
</comment>
<organism evidence="1 2">
    <name type="scientific">Rhizopus oryzae</name>
    <name type="common">Mucormycosis agent</name>
    <name type="synonym">Rhizopus arrhizus var. delemar</name>
    <dbReference type="NCBI Taxonomy" id="64495"/>
    <lineage>
        <taxon>Eukaryota</taxon>
        <taxon>Fungi</taxon>
        <taxon>Fungi incertae sedis</taxon>
        <taxon>Mucoromycota</taxon>
        <taxon>Mucoromycotina</taxon>
        <taxon>Mucoromycetes</taxon>
        <taxon>Mucorales</taxon>
        <taxon>Mucorineae</taxon>
        <taxon>Rhizopodaceae</taxon>
        <taxon>Rhizopus</taxon>
    </lineage>
</organism>